<evidence type="ECO:0000259" key="1">
    <source>
        <dbReference type="PROSITE" id="PS51819"/>
    </source>
</evidence>
<dbReference type="PANTHER" id="PTHR33993">
    <property type="entry name" value="GLYOXALASE-RELATED"/>
    <property type="match status" value="1"/>
</dbReference>
<keyword evidence="3" id="KW-1185">Reference proteome</keyword>
<dbReference type="Pfam" id="PF00903">
    <property type="entry name" value="Glyoxalase"/>
    <property type="match status" value="1"/>
</dbReference>
<name>A0A0H2MJM2_9PROT</name>
<dbReference type="InterPro" id="IPR029068">
    <property type="entry name" value="Glyas_Bleomycin-R_OHBP_Dase"/>
</dbReference>
<protein>
    <recommendedName>
        <fullName evidence="1">VOC domain-containing protein</fullName>
    </recommendedName>
</protein>
<dbReference type="PROSITE" id="PS51819">
    <property type="entry name" value="VOC"/>
    <property type="match status" value="1"/>
</dbReference>
<gene>
    <name evidence="2" type="ORF">WH96_01080</name>
</gene>
<evidence type="ECO:0000313" key="3">
    <source>
        <dbReference type="Proteomes" id="UP000035444"/>
    </source>
</evidence>
<dbReference type="STRING" id="1489064.WH96_01080"/>
<feature type="domain" description="VOC" evidence="1">
    <location>
        <begin position="1"/>
        <end position="109"/>
    </location>
</feature>
<proteinExistence type="predicted"/>
<dbReference type="Gene3D" id="3.10.180.10">
    <property type="entry name" value="2,3-Dihydroxybiphenyl 1,2-Dioxygenase, domain 1"/>
    <property type="match status" value="1"/>
</dbReference>
<organism evidence="2 3">
    <name type="scientific">Kiloniella spongiae</name>
    <dbReference type="NCBI Taxonomy" id="1489064"/>
    <lineage>
        <taxon>Bacteria</taxon>
        <taxon>Pseudomonadati</taxon>
        <taxon>Pseudomonadota</taxon>
        <taxon>Alphaproteobacteria</taxon>
        <taxon>Rhodospirillales</taxon>
        <taxon>Kiloniellaceae</taxon>
        <taxon>Kiloniella</taxon>
    </lineage>
</organism>
<dbReference type="InterPro" id="IPR004360">
    <property type="entry name" value="Glyas_Fos-R_dOase_dom"/>
</dbReference>
<dbReference type="SUPFAM" id="SSF54593">
    <property type="entry name" value="Glyoxalase/Bleomycin resistance protein/Dihydroxybiphenyl dioxygenase"/>
    <property type="match status" value="1"/>
</dbReference>
<dbReference type="PANTHER" id="PTHR33993:SF14">
    <property type="entry name" value="GB|AAF24581.1"/>
    <property type="match status" value="1"/>
</dbReference>
<sequence>MGYSGPNRDEAVKFYRDVMEWTLTDLPMKDGSSVPGILVEDELIGGFSPEPADQGVWTVYITVIDVDGATDKARAAGARILSEPTDVPGVGRIAVINDPCGARIAMVTYESMQK</sequence>
<dbReference type="CDD" id="cd07247">
    <property type="entry name" value="SgaA_N_like"/>
    <property type="match status" value="1"/>
</dbReference>
<dbReference type="Proteomes" id="UP000035444">
    <property type="component" value="Unassembled WGS sequence"/>
</dbReference>
<evidence type="ECO:0000313" key="2">
    <source>
        <dbReference type="EMBL" id="KLN62633.1"/>
    </source>
</evidence>
<accession>A0A0H2MJM2</accession>
<dbReference type="InterPro" id="IPR052164">
    <property type="entry name" value="Anthracycline_SecMetBiosynth"/>
</dbReference>
<reference evidence="2 3" key="1">
    <citation type="submission" date="2015-03" db="EMBL/GenBank/DDBJ databases">
        <title>Genome Sequence of Kiloniella spongiae MEBiC09566, isolated from a marine sponge.</title>
        <authorList>
            <person name="Shao Z."/>
            <person name="Wang L."/>
            <person name="Li X."/>
        </authorList>
    </citation>
    <scope>NUCLEOTIDE SEQUENCE [LARGE SCALE GENOMIC DNA]</scope>
    <source>
        <strain evidence="2 3">MEBiC09566</strain>
    </source>
</reference>
<dbReference type="EMBL" id="LAQL01000002">
    <property type="protein sequence ID" value="KLN62633.1"/>
    <property type="molecule type" value="Genomic_DNA"/>
</dbReference>
<comment type="caution">
    <text evidence="2">The sequence shown here is derived from an EMBL/GenBank/DDBJ whole genome shotgun (WGS) entry which is preliminary data.</text>
</comment>
<dbReference type="AlphaFoldDB" id="A0A0H2MJM2"/>
<dbReference type="InterPro" id="IPR037523">
    <property type="entry name" value="VOC_core"/>
</dbReference>